<evidence type="ECO:0000313" key="4">
    <source>
        <dbReference type="Proteomes" id="UP000019471"/>
    </source>
</evidence>
<dbReference type="STRING" id="1182543.W9WN58"/>
<dbReference type="EMBL" id="AMGX01000020">
    <property type="protein sequence ID" value="EXJ66435.1"/>
    <property type="molecule type" value="Genomic_DNA"/>
</dbReference>
<sequence>MHPPVAKYESAVRSPYDRPNPTFARERGQPQGYRTGGADEAPARRGSTLDGSNPVEDNIAVSFHAGRDGRYTRPGYTRDGNDVVEDKRHAGPYPVSRSASGALPTDNPYNPLMEEVPAKVTSPPTRTSNRKNPVDRLTEQGHDLHDYGLIQRASDSEQLSFGPSRGSPLISRVTGERNAQESQIRSSVPPYHEFTSQLERQANRTSNHNDKSDIPVPTRMPQSQPSLSDLALQFAKMPYLDFVAVEKFISRNPEILKVHPQALLEEATRAFAGPEKSFARTCVQQAVVLKLLKDQPRATQHRILNDLKQKEDQVMGRFFEQRDSTWHEVVKASSNVALNRVPTVVGGSPQRPTVQYRPPETLPSISASPAILRGSRLEATASSSMGDDASRTSRVGQRTTATSNDRVQNPRSPVHDFTRDPELAVSRGSRDSSTQPPLLPIHGNDTLDSMNTRQLDMRYVVRPSIFYKPGRVFAVLWHEPGMPWERPTSNPASYAGAESRAPLGEAIYSAIRRMVVVRQDHGFSVCIAINSYAGRGLSKFRNSPRDIHAHSRIYKTGDTPDWVKDEPQSSRRDIEVNVMNDQRFPPSSRLCYSRPYTVEHTVKSLDVGEIAEASLPYVLRYFQLVNSVASE</sequence>
<dbReference type="HOGENOM" id="CLU_420905_0_0_1"/>
<feature type="compositionally biased region" description="Basic and acidic residues" evidence="1">
    <location>
        <begin position="413"/>
        <end position="422"/>
    </location>
</feature>
<accession>W9WN58</accession>
<reference evidence="3 4" key="1">
    <citation type="submission" date="2013-03" db="EMBL/GenBank/DDBJ databases">
        <title>The Genome Sequence of Cladophialophora psammophila CBS 110553.</title>
        <authorList>
            <consortium name="The Broad Institute Genomics Platform"/>
            <person name="Cuomo C."/>
            <person name="de Hoog S."/>
            <person name="Gorbushina A."/>
            <person name="Walker B."/>
            <person name="Young S.K."/>
            <person name="Zeng Q."/>
            <person name="Gargeya S."/>
            <person name="Fitzgerald M."/>
            <person name="Haas B."/>
            <person name="Abouelleil A."/>
            <person name="Allen A.W."/>
            <person name="Alvarado L."/>
            <person name="Arachchi H.M."/>
            <person name="Berlin A.M."/>
            <person name="Chapman S.B."/>
            <person name="Gainer-Dewar J."/>
            <person name="Goldberg J."/>
            <person name="Griggs A."/>
            <person name="Gujja S."/>
            <person name="Hansen M."/>
            <person name="Howarth C."/>
            <person name="Imamovic A."/>
            <person name="Ireland A."/>
            <person name="Larimer J."/>
            <person name="McCowan C."/>
            <person name="Murphy C."/>
            <person name="Pearson M."/>
            <person name="Poon T.W."/>
            <person name="Priest M."/>
            <person name="Roberts A."/>
            <person name="Saif S."/>
            <person name="Shea T."/>
            <person name="Sisk P."/>
            <person name="Sykes S."/>
            <person name="Wortman J."/>
            <person name="Nusbaum C."/>
            <person name="Birren B."/>
        </authorList>
    </citation>
    <scope>NUCLEOTIDE SEQUENCE [LARGE SCALE GENOMIC DNA]</scope>
    <source>
        <strain evidence="3 4">CBS 110553</strain>
    </source>
</reference>
<feature type="region of interest" description="Disordered" evidence="1">
    <location>
        <begin position="155"/>
        <end position="224"/>
    </location>
</feature>
<keyword evidence="4" id="KW-1185">Reference proteome</keyword>
<dbReference type="RefSeq" id="XP_007749353.1">
    <property type="nucleotide sequence ID" value="XM_007751163.1"/>
</dbReference>
<gene>
    <name evidence="3" type="ORF">A1O5_10587</name>
</gene>
<dbReference type="Pfam" id="PF20233">
    <property type="entry name" value="DUF6590"/>
    <property type="match status" value="1"/>
</dbReference>
<dbReference type="eggNOG" id="ENOG502SV73">
    <property type="taxonomic scope" value="Eukaryota"/>
</dbReference>
<dbReference type="InterPro" id="IPR046497">
    <property type="entry name" value="DUF6590"/>
</dbReference>
<feature type="region of interest" description="Disordered" evidence="1">
    <location>
        <begin position="1"/>
        <end position="104"/>
    </location>
</feature>
<evidence type="ECO:0000259" key="2">
    <source>
        <dbReference type="Pfam" id="PF20233"/>
    </source>
</evidence>
<proteinExistence type="predicted"/>
<feature type="compositionally biased region" description="Polar residues" evidence="1">
    <location>
        <begin position="392"/>
        <end position="411"/>
    </location>
</feature>
<dbReference type="GeneID" id="19195280"/>
<evidence type="ECO:0000256" key="1">
    <source>
        <dbReference type="SAM" id="MobiDB-lite"/>
    </source>
</evidence>
<feature type="compositionally biased region" description="Polar residues" evidence="1">
    <location>
        <begin position="194"/>
        <end position="206"/>
    </location>
</feature>
<feature type="region of interest" description="Disordered" evidence="1">
    <location>
        <begin position="342"/>
        <end position="446"/>
    </location>
</feature>
<dbReference type="AlphaFoldDB" id="W9WN58"/>
<organism evidence="3 4">
    <name type="scientific">Cladophialophora psammophila CBS 110553</name>
    <dbReference type="NCBI Taxonomy" id="1182543"/>
    <lineage>
        <taxon>Eukaryota</taxon>
        <taxon>Fungi</taxon>
        <taxon>Dikarya</taxon>
        <taxon>Ascomycota</taxon>
        <taxon>Pezizomycotina</taxon>
        <taxon>Eurotiomycetes</taxon>
        <taxon>Chaetothyriomycetidae</taxon>
        <taxon>Chaetothyriales</taxon>
        <taxon>Herpotrichiellaceae</taxon>
        <taxon>Cladophialophora</taxon>
    </lineage>
</organism>
<dbReference type="Proteomes" id="UP000019471">
    <property type="component" value="Unassembled WGS sequence"/>
</dbReference>
<feature type="domain" description="DUF6590" evidence="2">
    <location>
        <begin position="466"/>
        <end position="619"/>
    </location>
</feature>
<name>W9WN58_9EURO</name>
<dbReference type="OrthoDB" id="3559580at2759"/>
<feature type="compositionally biased region" description="Basic and acidic residues" evidence="1">
    <location>
        <begin position="79"/>
        <end position="89"/>
    </location>
</feature>
<evidence type="ECO:0000313" key="3">
    <source>
        <dbReference type="EMBL" id="EXJ66435.1"/>
    </source>
</evidence>
<protein>
    <recommendedName>
        <fullName evidence="2">DUF6590 domain-containing protein</fullName>
    </recommendedName>
</protein>
<comment type="caution">
    <text evidence="3">The sequence shown here is derived from an EMBL/GenBank/DDBJ whole genome shotgun (WGS) entry which is preliminary data.</text>
</comment>